<evidence type="ECO:0000313" key="1">
    <source>
        <dbReference type="EMBL" id="ROO84323.1"/>
    </source>
</evidence>
<sequence>MFIQLIEAPASSADTLRAASYRWADRLGATSVGWLGCTGGVTGDGVWISAERFESEQKAWVENGRPGRRRWWAETLDGLAGEARFVNCREVEVFAPDPDAIDTAGYVEVVQGRVKDPVLMRTLLRSMEKEMYGHRADLLGSTLAFHPDDGYTHLLYHTSEDDLFDAELREIPPRVKAMMDAIYELNLSTPRRLALTAPWIHSRRTTDR</sequence>
<gene>
    <name evidence="1" type="ORF">EDD29_1843</name>
</gene>
<evidence type="ECO:0000313" key="2">
    <source>
        <dbReference type="Proteomes" id="UP000272400"/>
    </source>
</evidence>
<keyword evidence="2" id="KW-1185">Reference proteome</keyword>
<dbReference type="EMBL" id="RJKE01000001">
    <property type="protein sequence ID" value="ROO84323.1"/>
    <property type="molecule type" value="Genomic_DNA"/>
</dbReference>
<dbReference type="OrthoDB" id="3464514at2"/>
<accession>A0A3N1CSP6</accession>
<proteinExistence type="predicted"/>
<dbReference type="RefSeq" id="WP_123663959.1">
    <property type="nucleotide sequence ID" value="NZ_RJKE01000001.1"/>
</dbReference>
<evidence type="ECO:0008006" key="3">
    <source>
        <dbReference type="Google" id="ProtNLM"/>
    </source>
</evidence>
<reference evidence="1 2" key="1">
    <citation type="submission" date="2018-11" db="EMBL/GenBank/DDBJ databases">
        <title>Sequencing the genomes of 1000 actinobacteria strains.</title>
        <authorList>
            <person name="Klenk H.-P."/>
        </authorList>
    </citation>
    <scope>NUCLEOTIDE SEQUENCE [LARGE SCALE GENOMIC DNA]</scope>
    <source>
        <strain evidence="1 2">DSM 44254</strain>
    </source>
</reference>
<comment type="caution">
    <text evidence="1">The sequence shown here is derived from an EMBL/GenBank/DDBJ whole genome shotgun (WGS) entry which is preliminary data.</text>
</comment>
<name>A0A3N1CSP6_9ACTN</name>
<dbReference type="Proteomes" id="UP000272400">
    <property type="component" value="Unassembled WGS sequence"/>
</dbReference>
<dbReference type="AlphaFoldDB" id="A0A3N1CSP6"/>
<protein>
    <recommendedName>
        <fullName evidence="3">NIPSNAP protein</fullName>
    </recommendedName>
</protein>
<organism evidence="1 2">
    <name type="scientific">Actinocorallia herbida</name>
    <dbReference type="NCBI Taxonomy" id="58109"/>
    <lineage>
        <taxon>Bacteria</taxon>
        <taxon>Bacillati</taxon>
        <taxon>Actinomycetota</taxon>
        <taxon>Actinomycetes</taxon>
        <taxon>Streptosporangiales</taxon>
        <taxon>Thermomonosporaceae</taxon>
        <taxon>Actinocorallia</taxon>
    </lineage>
</organism>